<evidence type="ECO:0000313" key="1">
    <source>
        <dbReference type="EMBL" id="SVD85330.1"/>
    </source>
</evidence>
<dbReference type="AlphaFoldDB" id="A0A382YQJ8"/>
<reference evidence="1" key="1">
    <citation type="submission" date="2018-05" db="EMBL/GenBank/DDBJ databases">
        <authorList>
            <person name="Lanie J.A."/>
            <person name="Ng W.-L."/>
            <person name="Kazmierczak K.M."/>
            <person name="Andrzejewski T.M."/>
            <person name="Davidsen T.M."/>
            <person name="Wayne K.J."/>
            <person name="Tettelin H."/>
            <person name="Glass J.I."/>
            <person name="Rusch D."/>
            <person name="Podicherti R."/>
            <person name="Tsui H.-C.T."/>
            <person name="Winkler M.E."/>
        </authorList>
    </citation>
    <scope>NUCLEOTIDE SEQUENCE</scope>
</reference>
<protein>
    <submittedName>
        <fullName evidence="1">Uncharacterized protein</fullName>
    </submittedName>
</protein>
<organism evidence="1">
    <name type="scientific">marine metagenome</name>
    <dbReference type="NCBI Taxonomy" id="408172"/>
    <lineage>
        <taxon>unclassified sequences</taxon>
        <taxon>metagenomes</taxon>
        <taxon>ecological metagenomes</taxon>
    </lineage>
</organism>
<feature type="non-terminal residue" evidence="1">
    <location>
        <position position="1"/>
    </location>
</feature>
<gene>
    <name evidence="1" type="ORF">METZ01_LOCUS438184</name>
</gene>
<sequence>LTVTPYGAPIDEEGFGFDIAADYHEFCGVRVIR</sequence>
<proteinExistence type="predicted"/>
<accession>A0A382YQJ8</accession>
<name>A0A382YQJ8_9ZZZZ</name>
<dbReference type="EMBL" id="UINC01177599">
    <property type="protein sequence ID" value="SVD85330.1"/>
    <property type="molecule type" value="Genomic_DNA"/>
</dbReference>